<dbReference type="Gene3D" id="2.60.220.50">
    <property type="match status" value="1"/>
</dbReference>
<evidence type="ECO:0000256" key="5">
    <source>
        <dbReference type="ARBA" id="ARBA00022692"/>
    </source>
</evidence>
<evidence type="ECO:0000256" key="11">
    <source>
        <dbReference type="ARBA" id="ARBA00023157"/>
    </source>
</evidence>
<dbReference type="InterPro" id="IPR046338">
    <property type="entry name" value="GAIN_dom_sf"/>
</dbReference>
<evidence type="ECO:0000259" key="17">
    <source>
        <dbReference type="PROSITE" id="PS50261"/>
    </source>
</evidence>
<keyword evidence="12" id="KW-0325">Glycoprotein</keyword>
<dbReference type="PANTHER" id="PTHR12011">
    <property type="entry name" value="ADHESION G-PROTEIN COUPLED RECEPTOR"/>
    <property type="match status" value="1"/>
</dbReference>
<dbReference type="GO" id="GO:0007166">
    <property type="term" value="P:cell surface receptor signaling pathway"/>
    <property type="evidence" value="ECO:0007669"/>
    <property type="project" value="InterPro"/>
</dbReference>
<dbReference type="GO" id="GO:0004930">
    <property type="term" value="F:G protein-coupled receptor activity"/>
    <property type="evidence" value="ECO:0007669"/>
    <property type="project" value="InterPro"/>
</dbReference>
<evidence type="ECO:0000256" key="4">
    <source>
        <dbReference type="ARBA" id="ARBA00022536"/>
    </source>
</evidence>
<reference evidence="18" key="1">
    <citation type="submission" date="2021-01" db="UniProtKB">
        <authorList>
            <consortium name="EnsemblMetazoa"/>
        </authorList>
    </citation>
    <scope>IDENTIFICATION</scope>
</reference>
<evidence type="ECO:0000256" key="2">
    <source>
        <dbReference type="ARBA" id="ARBA00007343"/>
    </source>
</evidence>
<evidence type="ECO:0000256" key="3">
    <source>
        <dbReference type="ARBA" id="ARBA00022475"/>
    </source>
</evidence>
<comment type="subcellular location">
    <subcellularLocation>
        <location evidence="1">Cell membrane</location>
        <topology evidence="1">Multi-pass membrane protein</topology>
    </subcellularLocation>
</comment>
<dbReference type="GeneID" id="136818380"/>
<feature type="transmembrane region" description="Helical" evidence="14">
    <location>
        <begin position="1084"/>
        <end position="1106"/>
    </location>
</feature>
<feature type="transmembrane region" description="Helical" evidence="14">
    <location>
        <begin position="1052"/>
        <end position="1072"/>
    </location>
</feature>
<protein>
    <submittedName>
        <fullName evidence="18">Uncharacterized protein</fullName>
    </submittedName>
</protein>
<dbReference type="InterPro" id="IPR017981">
    <property type="entry name" value="GPCR_2-like_7TM"/>
</dbReference>
<dbReference type="InterPro" id="IPR057244">
    <property type="entry name" value="GAIN_B"/>
</dbReference>
<dbReference type="Pfam" id="PF00002">
    <property type="entry name" value="7tm_2"/>
    <property type="match status" value="1"/>
</dbReference>
<keyword evidence="11" id="KW-1015">Disulfide bond</keyword>
<keyword evidence="4" id="KW-0245">EGF-like domain</keyword>
<proteinExistence type="inferred from homology"/>
<dbReference type="Pfam" id="PF01825">
    <property type="entry name" value="GPS"/>
    <property type="match status" value="1"/>
</dbReference>
<dbReference type="OrthoDB" id="5987160at2759"/>
<dbReference type="EnsemblMetazoa" id="CLYHEMT018734.1">
    <property type="protein sequence ID" value="CLYHEMP018734.1"/>
    <property type="gene ID" value="CLYHEMG018734"/>
</dbReference>
<feature type="domain" description="G-protein coupled receptors family 2 profile 2" evidence="17">
    <location>
        <begin position="982"/>
        <end position="1224"/>
    </location>
</feature>
<sequence>MLPNCIRRLLFVLGLVLSGTEAVSEEPSDEKFAVVNTEAVLNQDLDVNYYTFDNGESYFVGIANYHNPSFSSGSSDIKFKGDKGTQLNYDNEFGTLVINKTFDASGIQANRTNIEKNVGGMGTNGVASEGFGPGRGIGQGGAGHAGFGGNYGDSTFYGKAYGKIGQFIGGSTAANFQYSWAASGGGIIIINAPQTNFVLTENGTITVKGESPILDTKYFIQSDPCSGGSSGGYVQIKAYKITIYGKVEAQGGDGGSFNGTFCGGGAGGGIIELNALEAITVYGSLNLDGGRGLRHGGQGKLSMSTTIQNMEINTDFCYMRSTEFGSKSLSGKIIDKSGQGTTCKITLRNNFHLKSGGTVTLTGKNLLWLIGSVGSTFRLDGTLKVMGDENAMVARSSSRFLGGYHNLNGFSNAGPTSGKFSAFHGSRQSIKNFDIKMNRLLGGSSCTEISNGIGGGSIVIQVEDGNIEITESGSIRADGFSWKTNSGDKCGASGGTIRLKAKSIAINGVLSAKGAQGSKSSGEGGIIIVRSNTLNVGYGASLNVSGGDRPLNESLEGTVSLLNLTDNVRTSTQSSSTFQPQAINPSASSIEHSLWISTKEIPTSSLFDLQDLSTSFVSSGESLNAPNADKTKDSQESFSIRNMETPSTVSAINTYFINQSKSSAYFHTSTSSVKQEPDVEDKLIRPELQEIGRTNLTTQGTLAILRNVTKTKLNLSEMDFTLQVYRNISFAKLSRSTYTRLEIMKELLLIADNLLENSKPETEKENTPEKNKKFERVLTTVVSSLTFLSVATGRSSDRKNQTVVLRSKSTAIEIITQLPQTSNSTSKNITFPQYCNTREPCQGVTDVPQSLLDVDNYQFTVTSIVVSTDYGNFSRVKTKNDSEIGSQILSLNVFPKPTEPFNEPITIKQRYKTSAKKEQRIPRTAFWANEIAQSGGHWSFSGITTLQSNDTTITSSVHHLTSFAVLVQVTDFEISEEHQLALSIITYVGCGFSLFAYLLTFGTLASIEALASERSRVHLNLVLALGIGQAIFLLGISATGNTAVCTGIAVSLHYFFTAGFSWMLVEGLVLYSKVVRVFHNGKNYIKYYLCIGWGLPAVLVGISTAIKSDGYGNDQYCWISIEDGLVWAFVGPVIAVILINWCILVWVIKILMTSVSGPVSTHPKTKEQIRAAIKGILMLTPILGITWIFGMFAVNSKTIVMQYIFTTFNAFQGLVIFGFYCIGNNEVQTALKRLHLKHTENFTSSLFRNTNTTSDSIELSTAKRKKKMKSIQTKIENSPQNLPSSGFGYKNYR</sequence>
<feature type="transmembrane region" description="Helical" evidence="14">
    <location>
        <begin position="984"/>
        <end position="1007"/>
    </location>
</feature>
<feature type="transmembrane region" description="Helical" evidence="14">
    <location>
        <begin position="1172"/>
        <end position="1194"/>
    </location>
</feature>
<feature type="chain" id="PRO_5029463380" evidence="15">
    <location>
        <begin position="23"/>
        <end position="1293"/>
    </location>
</feature>
<evidence type="ECO:0000256" key="12">
    <source>
        <dbReference type="ARBA" id="ARBA00023180"/>
    </source>
</evidence>
<feature type="transmembrane region" description="Helical" evidence="14">
    <location>
        <begin position="1126"/>
        <end position="1151"/>
    </location>
</feature>
<keyword evidence="9 14" id="KW-1133">Transmembrane helix</keyword>
<keyword evidence="10 14" id="KW-0472">Membrane</keyword>
<evidence type="ECO:0000256" key="10">
    <source>
        <dbReference type="ARBA" id="ARBA00023136"/>
    </source>
</evidence>
<feature type="transmembrane region" description="Helical" evidence="14">
    <location>
        <begin position="1019"/>
        <end position="1040"/>
    </location>
</feature>
<keyword evidence="3" id="KW-1003">Cell membrane</keyword>
<dbReference type="PROSITE" id="PS50221">
    <property type="entry name" value="GAIN_B"/>
    <property type="match status" value="1"/>
</dbReference>
<evidence type="ECO:0000256" key="1">
    <source>
        <dbReference type="ARBA" id="ARBA00004651"/>
    </source>
</evidence>
<feature type="transmembrane region" description="Helical" evidence="14">
    <location>
        <begin position="1200"/>
        <end position="1223"/>
    </location>
</feature>
<feature type="signal peptide" evidence="15">
    <location>
        <begin position="1"/>
        <end position="22"/>
    </location>
</feature>
<evidence type="ECO:0000256" key="14">
    <source>
        <dbReference type="SAM" id="Phobius"/>
    </source>
</evidence>
<feature type="region of interest" description="Disordered" evidence="13">
    <location>
        <begin position="1270"/>
        <end position="1293"/>
    </location>
</feature>
<name>A0A7M5X6G9_9CNID</name>
<comment type="similarity">
    <text evidence="2">Belongs to the G-protein coupled receptor 2 family. Adhesion G-protein coupled receptor (ADGR) subfamily.</text>
</comment>
<dbReference type="PANTHER" id="PTHR12011:SF347">
    <property type="entry name" value="FI21270P1-RELATED"/>
    <property type="match status" value="1"/>
</dbReference>
<dbReference type="Proteomes" id="UP000594262">
    <property type="component" value="Unplaced"/>
</dbReference>
<evidence type="ECO:0000256" key="15">
    <source>
        <dbReference type="SAM" id="SignalP"/>
    </source>
</evidence>
<dbReference type="RefSeq" id="XP_066930819.1">
    <property type="nucleotide sequence ID" value="XM_067074718.1"/>
</dbReference>
<evidence type="ECO:0000313" key="18">
    <source>
        <dbReference type="EnsemblMetazoa" id="CLYHEMP018734.1"/>
    </source>
</evidence>
<accession>A0A7M5X6G9</accession>
<dbReference type="PRINTS" id="PR00249">
    <property type="entry name" value="GPCRSECRETIN"/>
</dbReference>
<dbReference type="PROSITE" id="PS50261">
    <property type="entry name" value="G_PROTEIN_RECEP_F2_4"/>
    <property type="match status" value="1"/>
</dbReference>
<dbReference type="InterPro" id="IPR000832">
    <property type="entry name" value="GPCR_2_secretin-like"/>
</dbReference>
<keyword evidence="5 14" id="KW-0812">Transmembrane</keyword>
<evidence type="ECO:0000313" key="19">
    <source>
        <dbReference type="Proteomes" id="UP000594262"/>
    </source>
</evidence>
<organism evidence="18 19">
    <name type="scientific">Clytia hemisphaerica</name>
    <dbReference type="NCBI Taxonomy" id="252671"/>
    <lineage>
        <taxon>Eukaryota</taxon>
        <taxon>Metazoa</taxon>
        <taxon>Cnidaria</taxon>
        <taxon>Hydrozoa</taxon>
        <taxon>Hydroidolina</taxon>
        <taxon>Leptothecata</taxon>
        <taxon>Obeliida</taxon>
        <taxon>Clytiidae</taxon>
        <taxon>Clytia</taxon>
    </lineage>
</organism>
<feature type="compositionally biased region" description="Polar residues" evidence="13">
    <location>
        <begin position="1270"/>
        <end position="1284"/>
    </location>
</feature>
<feature type="domain" description="GAIN-B" evidence="16">
    <location>
        <begin position="801"/>
        <end position="973"/>
    </location>
</feature>
<keyword evidence="8" id="KW-0106">Calcium</keyword>
<keyword evidence="6 15" id="KW-0732">Signal</keyword>
<evidence type="ECO:0000256" key="7">
    <source>
        <dbReference type="ARBA" id="ARBA00022737"/>
    </source>
</evidence>
<evidence type="ECO:0000256" key="9">
    <source>
        <dbReference type="ARBA" id="ARBA00022989"/>
    </source>
</evidence>
<dbReference type="FunFam" id="1.20.1070.10:FF:000054">
    <property type="entry name" value="Adhesion G protein-coupled receptor E3"/>
    <property type="match status" value="1"/>
</dbReference>
<dbReference type="InterPro" id="IPR000203">
    <property type="entry name" value="GPS"/>
</dbReference>
<evidence type="ECO:0000256" key="8">
    <source>
        <dbReference type="ARBA" id="ARBA00022837"/>
    </source>
</evidence>
<keyword evidence="19" id="KW-1185">Reference proteome</keyword>
<evidence type="ECO:0000256" key="6">
    <source>
        <dbReference type="ARBA" id="ARBA00022729"/>
    </source>
</evidence>
<evidence type="ECO:0000256" key="13">
    <source>
        <dbReference type="SAM" id="MobiDB-lite"/>
    </source>
</evidence>
<dbReference type="Gene3D" id="1.20.1070.10">
    <property type="entry name" value="Rhodopsin 7-helix transmembrane proteins"/>
    <property type="match status" value="1"/>
</dbReference>
<dbReference type="GO" id="GO:0005886">
    <property type="term" value="C:plasma membrane"/>
    <property type="evidence" value="ECO:0007669"/>
    <property type="project" value="UniProtKB-SubCell"/>
</dbReference>
<keyword evidence="7" id="KW-0677">Repeat</keyword>
<evidence type="ECO:0000259" key="16">
    <source>
        <dbReference type="PROSITE" id="PS50221"/>
    </source>
</evidence>